<evidence type="ECO:0000256" key="3">
    <source>
        <dbReference type="ARBA" id="ARBA00022748"/>
    </source>
</evidence>
<dbReference type="RefSeq" id="WP_330928887.1">
    <property type="nucleotide sequence ID" value="NZ_CP119075.1"/>
</dbReference>
<dbReference type="InterPro" id="IPR023494">
    <property type="entry name" value="Cyt_c_bgen_Ccs1/CcsB/ResB"/>
</dbReference>
<evidence type="ECO:0000256" key="5">
    <source>
        <dbReference type="ARBA" id="ARBA00023136"/>
    </source>
</evidence>
<dbReference type="Proteomes" id="UP001218638">
    <property type="component" value="Chromosome"/>
</dbReference>
<keyword evidence="3" id="KW-0201">Cytochrome c-type biogenesis</keyword>
<feature type="transmembrane region" description="Helical" evidence="6">
    <location>
        <begin position="63"/>
        <end position="85"/>
    </location>
</feature>
<comment type="subcellular location">
    <subcellularLocation>
        <location evidence="1">Membrane</location>
        <topology evidence="1">Multi-pass membrane protein</topology>
    </subcellularLocation>
</comment>
<dbReference type="AlphaFoldDB" id="A0AAF0CRH2"/>
<reference evidence="8" key="1">
    <citation type="submission" date="2023-03" db="EMBL/GenBank/DDBJ databases">
        <title>Lomoglobus Profundus gen. nov., sp. nov., a novel member of the phylum Verrucomicrobia, isolated from deep-marine sediment of South China Sea.</title>
        <authorList>
            <person name="Ahmad T."/>
            <person name="Ishaq S.E."/>
            <person name="Wang F."/>
        </authorList>
    </citation>
    <scope>NUCLEOTIDE SEQUENCE</scope>
    <source>
        <strain evidence="8">LMO-M01</strain>
    </source>
</reference>
<keyword evidence="4 6" id="KW-1133">Transmembrane helix</keyword>
<dbReference type="EMBL" id="CP119075">
    <property type="protein sequence ID" value="WED66725.1"/>
    <property type="molecule type" value="Genomic_DNA"/>
</dbReference>
<evidence type="ECO:0000256" key="4">
    <source>
        <dbReference type="ARBA" id="ARBA00022989"/>
    </source>
</evidence>
<keyword evidence="2 6" id="KW-0812">Transmembrane</keyword>
<organism evidence="8 9">
    <name type="scientific">Synoicihabitans lomoniglobus</name>
    <dbReference type="NCBI Taxonomy" id="2909285"/>
    <lineage>
        <taxon>Bacteria</taxon>
        <taxon>Pseudomonadati</taxon>
        <taxon>Verrucomicrobiota</taxon>
        <taxon>Opitutia</taxon>
        <taxon>Opitutales</taxon>
        <taxon>Opitutaceae</taxon>
        <taxon>Synoicihabitans</taxon>
    </lineage>
</organism>
<name>A0AAF0CRH2_9BACT</name>
<dbReference type="InterPro" id="IPR007816">
    <property type="entry name" value="ResB-like_domain"/>
</dbReference>
<evidence type="ECO:0000313" key="9">
    <source>
        <dbReference type="Proteomes" id="UP001218638"/>
    </source>
</evidence>
<feature type="domain" description="ResB-like" evidence="7">
    <location>
        <begin position="262"/>
        <end position="342"/>
    </location>
</feature>
<accession>A0AAF0CRH2</accession>
<dbReference type="GO" id="GO:0016020">
    <property type="term" value="C:membrane"/>
    <property type="evidence" value="ECO:0007669"/>
    <property type="project" value="UniProtKB-SubCell"/>
</dbReference>
<dbReference type="Pfam" id="PF05140">
    <property type="entry name" value="ResB"/>
    <property type="match status" value="1"/>
</dbReference>
<dbReference type="KEGG" id="slom:PXH66_07670"/>
<evidence type="ECO:0000259" key="7">
    <source>
        <dbReference type="Pfam" id="PF05140"/>
    </source>
</evidence>
<gene>
    <name evidence="8" type="ORF">PXH66_07670</name>
</gene>
<dbReference type="GO" id="GO:0017004">
    <property type="term" value="P:cytochrome complex assembly"/>
    <property type="evidence" value="ECO:0007669"/>
    <property type="project" value="UniProtKB-KW"/>
</dbReference>
<proteinExistence type="predicted"/>
<protein>
    <submittedName>
        <fullName evidence="8">Cytochrome c biogenesis protein ResB</fullName>
    </submittedName>
</protein>
<feature type="transmembrane region" description="Helical" evidence="6">
    <location>
        <begin position="360"/>
        <end position="382"/>
    </location>
</feature>
<evidence type="ECO:0000256" key="6">
    <source>
        <dbReference type="SAM" id="Phobius"/>
    </source>
</evidence>
<keyword evidence="9" id="KW-1185">Reference proteome</keyword>
<feature type="transmembrane region" description="Helical" evidence="6">
    <location>
        <begin position="20"/>
        <end position="43"/>
    </location>
</feature>
<dbReference type="PANTHER" id="PTHR31566">
    <property type="entry name" value="CYTOCHROME C BIOGENESIS PROTEIN CCS1, CHLOROPLASTIC"/>
    <property type="match status" value="1"/>
</dbReference>
<evidence type="ECO:0000256" key="1">
    <source>
        <dbReference type="ARBA" id="ARBA00004141"/>
    </source>
</evidence>
<feature type="transmembrane region" description="Helical" evidence="6">
    <location>
        <begin position="97"/>
        <end position="119"/>
    </location>
</feature>
<evidence type="ECO:0000313" key="8">
    <source>
        <dbReference type="EMBL" id="WED66725.1"/>
    </source>
</evidence>
<sequence length="393" mass="44151">MSDLIAAFSRFFCSLRLTVVLLVMSMVLIFVATLAQVQLGVYGVQEQYFRTFFVLARIPNTEIPLPVFPGGYLIGGFLMINLVAAHVHRFQFTWKKAGIQLTHFGLIVLLVGELVSGLLQEDYSLKLEEGQTRNYSESFRRNEVVIIDQTDADFDDVTAIPESLIAAANPIQHAKLPFRVIVRGYYPNANLAMLNQLPAGAETANLAPNPSTAGMGPRLGLFPAPLTYKDNERNLPVALIELEGAEGSLGIWLVSPMLVQPQTFDYAGRTWSVGFRFEREYKPFSLTLLELKHDVYVGTQIPKNFSSRVRLQSADGTEDRESLIYMNQPLRHQGFTFYQYQMDSANGFSVLQVVHNPGRALPYIACILMSIGLTWQFGFHLLRFTRRRNNSAA</sequence>
<keyword evidence="5 6" id="KW-0472">Membrane</keyword>
<evidence type="ECO:0000256" key="2">
    <source>
        <dbReference type="ARBA" id="ARBA00022692"/>
    </source>
</evidence>